<feature type="domain" description="Translation elongation factor EFTs/EF1B dimerisation" evidence="9">
    <location>
        <begin position="70"/>
        <end position="288"/>
    </location>
</feature>
<organism evidence="10 11">
    <name type="scientific">Pararhizobium mangrovi</name>
    <dbReference type="NCBI Taxonomy" id="2590452"/>
    <lineage>
        <taxon>Bacteria</taxon>
        <taxon>Pseudomonadati</taxon>
        <taxon>Pseudomonadota</taxon>
        <taxon>Alphaproteobacteria</taxon>
        <taxon>Hyphomicrobiales</taxon>
        <taxon>Rhizobiaceae</taxon>
        <taxon>Rhizobium/Agrobacterium group</taxon>
        <taxon>Pararhizobium</taxon>
    </lineage>
</organism>
<dbReference type="RefSeq" id="WP_141165576.1">
    <property type="nucleotide sequence ID" value="NZ_VHLH01000004.1"/>
</dbReference>
<evidence type="ECO:0000256" key="4">
    <source>
        <dbReference type="ARBA" id="ARBA00022768"/>
    </source>
</evidence>
<comment type="function">
    <text evidence="6 7">Associates with the EF-Tu.GDP complex and induces the exchange of GDP to GTP. It remains bound to the aminoacyl-tRNA.EF-Tu.GTP complex up to the GTP hydrolysis stage on the ribosome.</text>
</comment>
<dbReference type="GO" id="GO:0005737">
    <property type="term" value="C:cytoplasm"/>
    <property type="evidence" value="ECO:0007669"/>
    <property type="project" value="UniProtKB-SubCell"/>
</dbReference>
<dbReference type="PROSITE" id="PS01127">
    <property type="entry name" value="EF_TS_2"/>
    <property type="match status" value="1"/>
</dbReference>
<dbReference type="Gene3D" id="1.10.286.20">
    <property type="match status" value="1"/>
</dbReference>
<dbReference type="PROSITE" id="PS01126">
    <property type="entry name" value="EF_TS_1"/>
    <property type="match status" value="1"/>
</dbReference>
<dbReference type="InterPro" id="IPR001816">
    <property type="entry name" value="Transl_elong_EFTs/EF1B"/>
</dbReference>
<evidence type="ECO:0000256" key="2">
    <source>
        <dbReference type="ARBA" id="ARBA00016956"/>
    </source>
</evidence>
<dbReference type="InterPro" id="IPR036402">
    <property type="entry name" value="EF-Ts_dimer_sf"/>
</dbReference>
<gene>
    <name evidence="6" type="primary">tsf</name>
    <name evidence="10" type="ORF">FJU11_03170</name>
</gene>
<evidence type="ECO:0000256" key="7">
    <source>
        <dbReference type="RuleBase" id="RU000642"/>
    </source>
</evidence>
<dbReference type="InterPro" id="IPR009060">
    <property type="entry name" value="UBA-like_sf"/>
</dbReference>
<dbReference type="EMBL" id="VHLH01000004">
    <property type="protein sequence ID" value="TPW31214.1"/>
    <property type="molecule type" value="Genomic_DNA"/>
</dbReference>
<keyword evidence="4 6" id="KW-0251">Elongation factor</keyword>
<dbReference type="FunFam" id="1.10.8.10:FF:000001">
    <property type="entry name" value="Elongation factor Ts"/>
    <property type="match status" value="1"/>
</dbReference>
<keyword evidence="11" id="KW-1185">Reference proteome</keyword>
<keyword evidence="5 6" id="KW-0648">Protein biosynthesis</keyword>
<dbReference type="Gene3D" id="1.10.8.10">
    <property type="entry name" value="DNA helicase RuvA subunit, C-terminal domain"/>
    <property type="match status" value="1"/>
</dbReference>
<evidence type="ECO:0000256" key="8">
    <source>
        <dbReference type="RuleBase" id="RU000643"/>
    </source>
</evidence>
<accession>A0A506UE35</accession>
<dbReference type="AlphaFoldDB" id="A0A506UE35"/>
<dbReference type="HAMAP" id="MF_00050">
    <property type="entry name" value="EF_Ts"/>
    <property type="match status" value="1"/>
</dbReference>
<dbReference type="CDD" id="cd14275">
    <property type="entry name" value="UBA_EF-Ts"/>
    <property type="match status" value="1"/>
</dbReference>
<dbReference type="PANTHER" id="PTHR11741:SF0">
    <property type="entry name" value="ELONGATION FACTOR TS, MITOCHONDRIAL"/>
    <property type="match status" value="1"/>
</dbReference>
<reference evidence="10 11" key="1">
    <citation type="submission" date="2019-06" db="EMBL/GenBank/DDBJ databases">
        <authorList>
            <person name="Li M."/>
        </authorList>
    </citation>
    <scope>NUCLEOTIDE SEQUENCE [LARGE SCALE GENOMIC DNA]</scope>
    <source>
        <strain evidence="10 11">BGMRC6574</strain>
    </source>
</reference>
<evidence type="ECO:0000259" key="9">
    <source>
        <dbReference type="Pfam" id="PF00889"/>
    </source>
</evidence>
<evidence type="ECO:0000256" key="6">
    <source>
        <dbReference type="HAMAP-Rule" id="MF_00050"/>
    </source>
</evidence>
<comment type="subcellular location">
    <subcellularLocation>
        <location evidence="6 8">Cytoplasm</location>
    </subcellularLocation>
</comment>
<evidence type="ECO:0000256" key="1">
    <source>
        <dbReference type="ARBA" id="ARBA00005532"/>
    </source>
</evidence>
<sequence length="300" mass="31540">MAISASQVKELREKTGAGMMDCKKALSETDGDMDAAVDWLRAKGISKAEKKSDRATAEGLIGVAAGENEAVLVEVNSETDFVARNETFQKLVAEIAGVGLSTDGSVEAISGATLPSSGQPVSDTVRDAVGTIGENMTFRRAQKLSVEKGAVASYIHNAVGPDLGKLGVLVALRSEGDRGALEKLGKQIAMHVAATNPLSLTKDDVAPEVAERERRVFAEQARESGKPDSIVEKMVEGRMRKFYEEVALLSQDFVVNPDQTVSEAVSAAEAEAGAPITVEGFVRFSLGEGVEAQTEGAEAA</sequence>
<comment type="caution">
    <text evidence="10">The sequence shown here is derived from an EMBL/GenBank/DDBJ whole genome shotgun (WGS) entry which is preliminary data.</text>
</comment>
<proteinExistence type="inferred from homology"/>
<dbReference type="InterPro" id="IPR014039">
    <property type="entry name" value="Transl_elong_EFTs/EF1B_dimer"/>
</dbReference>
<feature type="region of interest" description="Involved in Mg(2+) ion dislocation from EF-Tu" evidence="6">
    <location>
        <begin position="79"/>
        <end position="82"/>
    </location>
</feature>
<evidence type="ECO:0000256" key="5">
    <source>
        <dbReference type="ARBA" id="ARBA00022917"/>
    </source>
</evidence>
<dbReference type="Proteomes" id="UP000320314">
    <property type="component" value="Unassembled WGS sequence"/>
</dbReference>
<evidence type="ECO:0000313" key="11">
    <source>
        <dbReference type="Proteomes" id="UP000320314"/>
    </source>
</evidence>
<protein>
    <recommendedName>
        <fullName evidence="2 6">Elongation factor Ts</fullName>
        <shortName evidence="6">EF-Ts</shortName>
    </recommendedName>
</protein>
<dbReference type="FunFam" id="1.10.286.20:FF:000001">
    <property type="entry name" value="Elongation factor Ts"/>
    <property type="match status" value="1"/>
</dbReference>
<comment type="similarity">
    <text evidence="1 6 7">Belongs to the EF-Ts family.</text>
</comment>
<dbReference type="NCBIfam" id="TIGR00116">
    <property type="entry name" value="tsf"/>
    <property type="match status" value="1"/>
</dbReference>
<dbReference type="PANTHER" id="PTHR11741">
    <property type="entry name" value="ELONGATION FACTOR TS"/>
    <property type="match status" value="1"/>
</dbReference>
<dbReference type="Gene3D" id="3.30.479.20">
    <property type="entry name" value="Elongation factor Ts, dimerisation domain"/>
    <property type="match status" value="2"/>
</dbReference>
<evidence type="ECO:0000256" key="3">
    <source>
        <dbReference type="ARBA" id="ARBA00022490"/>
    </source>
</evidence>
<dbReference type="OrthoDB" id="9808348at2"/>
<keyword evidence="3 6" id="KW-0963">Cytoplasm</keyword>
<dbReference type="SUPFAM" id="SSF54713">
    <property type="entry name" value="Elongation factor Ts (EF-Ts), dimerisation domain"/>
    <property type="match status" value="2"/>
</dbReference>
<dbReference type="GO" id="GO:0003746">
    <property type="term" value="F:translation elongation factor activity"/>
    <property type="evidence" value="ECO:0007669"/>
    <property type="project" value="UniProtKB-UniRule"/>
</dbReference>
<evidence type="ECO:0000313" key="10">
    <source>
        <dbReference type="EMBL" id="TPW31214.1"/>
    </source>
</evidence>
<name>A0A506UE35_9HYPH</name>
<dbReference type="Pfam" id="PF00889">
    <property type="entry name" value="EF_TS"/>
    <property type="match status" value="1"/>
</dbReference>
<dbReference type="InterPro" id="IPR018101">
    <property type="entry name" value="Transl_elong_Ts_CS"/>
</dbReference>
<dbReference type="SUPFAM" id="SSF46934">
    <property type="entry name" value="UBA-like"/>
    <property type="match status" value="1"/>
</dbReference>